<gene>
    <name evidence="1" type="ORF">Vadar_029488</name>
</gene>
<dbReference type="Proteomes" id="UP000828048">
    <property type="component" value="Chromosome 12"/>
</dbReference>
<reference evidence="1 2" key="1">
    <citation type="journal article" date="2021" name="Hortic Res">
        <title>High-quality reference genome and annotation aids understanding of berry development for evergreen blueberry (Vaccinium darrowii).</title>
        <authorList>
            <person name="Yu J."/>
            <person name="Hulse-Kemp A.M."/>
            <person name="Babiker E."/>
            <person name="Staton M."/>
        </authorList>
    </citation>
    <scope>NUCLEOTIDE SEQUENCE [LARGE SCALE GENOMIC DNA]</scope>
    <source>
        <strain evidence="2">cv. NJ 8807/NJ 8810</strain>
        <tissue evidence="1">Young leaf</tissue>
    </source>
</reference>
<evidence type="ECO:0000313" key="1">
    <source>
        <dbReference type="EMBL" id="KAH7864425.1"/>
    </source>
</evidence>
<dbReference type="EMBL" id="CM037162">
    <property type="protein sequence ID" value="KAH7864425.1"/>
    <property type="molecule type" value="Genomic_DNA"/>
</dbReference>
<evidence type="ECO:0000313" key="2">
    <source>
        <dbReference type="Proteomes" id="UP000828048"/>
    </source>
</evidence>
<proteinExistence type="predicted"/>
<name>A0ACB7ZEY9_9ERIC</name>
<organism evidence="1 2">
    <name type="scientific">Vaccinium darrowii</name>
    <dbReference type="NCBI Taxonomy" id="229202"/>
    <lineage>
        <taxon>Eukaryota</taxon>
        <taxon>Viridiplantae</taxon>
        <taxon>Streptophyta</taxon>
        <taxon>Embryophyta</taxon>
        <taxon>Tracheophyta</taxon>
        <taxon>Spermatophyta</taxon>
        <taxon>Magnoliopsida</taxon>
        <taxon>eudicotyledons</taxon>
        <taxon>Gunneridae</taxon>
        <taxon>Pentapetalae</taxon>
        <taxon>asterids</taxon>
        <taxon>Ericales</taxon>
        <taxon>Ericaceae</taxon>
        <taxon>Vaccinioideae</taxon>
        <taxon>Vaccinieae</taxon>
        <taxon>Vaccinium</taxon>
    </lineage>
</organism>
<protein>
    <submittedName>
        <fullName evidence="1">Uncharacterized protein</fullName>
    </submittedName>
</protein>
<comment type="caution">
    <text evidence="1">The sequence shown here is derived from an EMBL/GenBank/DDBJ whole genome shotgun (WGS) entry which is preliminary data.</text>
</comment>
<keyword evidence="2" id="KW-1185">Reference proteome</keyword>
<accession>A0ACB7ZEY9</accession>
<sequence>MTKLPCLQPDHTLDFSSNGFQDVREENTGKKNKMVEASIDMSFSFHTHYLLKICADRWSDLSGISLVIALVSMELDEQHAKLLGEARVVPPLLAMASGMDSYNSEVLQKLTPISDGTQFFVDESGIELEVEPIITNLLAFQ</sequence>